<evidence type="ECO:0000313" key="2">
    <source>
        <dbReference type="Proteomes" id="UP001195941"/>
    </source>
</evidence>
<dbReference type="EMBL" id="JADMKU010000004">
    <property type="protein sequence ID" value="MBR9650856.1"/>
    <property type="molecule type" value="Genomic_DNA"/>
</dbReference>
<dbReference type="RefSeq" id="WP_212700365.1">
    <property type="nucleotide sequence ID" value="NZ_JADMKU010000004.1"/>
</dbReference>
<evidence type="ECO:0000313" key="1">
    <source>
        <dbReference type="EMBL" id="MBR9650856.1"/>
    </source>
</evidence>
<keyword evidence="2" id="KW-1185">Reference proteome</keyword>
<sequence length="117" mass="13536">MKLIGSKAEEDFRRELISGSKYFSENERGTNVLKRIRMEFPNVRTAHILNWIPEQGEEIIDVLVDDDIVVHLEVPHTFKQLAEIELSRVTLDRYERSLSKISRIKLAVALDLARAGF</sequence>
<proteinExistence type="predicted"/>
<accession>A0ABS5HPH1</accession>
<gene>
    <name evidence="1" type="ORF">IT775_06950</name>
</gene>
<comment type="caution">
    <text evidence="1">The sequence shown here is derived from an EMBL/GenBank/DDBJ whole genome shotgun (WGS) entry which is preliminary data.</text>
</comment>
<reference evidence="1 2" key="1">
    <citation type="journal article" date="2021" name="Arch. Microbiol.">
        <title>Thalassobius aquimarinus sp. nov., isolated from the Sea of Japan seashore.</title>
        <authorList>
            <person name="Kurilenko V.V."/>
            <person name="Romanenko L.A."/>
            <person name="Chernysheva N.Y."/>
            <person name="Velansky P.V."/>
            <person name="Tekutyeva L.A."/>
            <person name="Isaeva M.P."/>
            <person name="Mikhailov V.V."/>
        </authorList>
    </citation>
    <scope>NUCLEOTIDE SEQUENCE [LARGE SCALE GENOMIC DNA]</scope>
    <source>
        <strain evidence="1 2">KMM 8518</strain>
    </source>
</reference>
<dbReference type="Proteomes" id="UP001195941">
    <property type="component" value="Unassembled WGS sequence"/>
</dbReference>
<protein>
    <submittedName>
        <fullName evidence="1">Uncharacterized protein</fullName>
    </submittedName>
</protein>
<organism evidence="1 2">
    <name type="scientific">Thalassovita aquimarina</name>
    <dbReference type="NCBI Taxonomy" id="2785917"/>
    <lineage>
        <taxon>Bacteria</taxon>
        <taxon>Pseudomonadati</taxon>
        <taxon>Pseudomonadota</taxon>
        <taxon>Alphaproteobacteria</taxon>
        <taxon>Rhodobacterales</taxon>
        <taxon>Roseobacteraceae</taxon>
        <taxon>Thalassovita</taxon>
    </lineage>
</organism>
<name>A0ABS5HPH1_9RHOB</name>